<name>A0A858RCG9_9BACT</name>
<dbReference type="RefSeq" id="WP_169452562.1">
    <property type="nucleotide sequence ID" value="NZ_CP051774.1"/>
</dbReference>
<sequence length="102" mass="11965">MRIRPSLQEIRSVILRKRIISFGYRYGKVPLRVEPRVLGHAFRTRSYVMLAWQLGPEEGWQLFRFSEMWDVEVEQEVIAASRPPYELTRQIATVDTCAVPVS</sequence>
<evidence type="ECO:0000313" key="2">
    <source>
        <dbReference type="Proteomes" id="UP000501812"/>
    </source>
</evidence>
<dbReference type="AlphaFoldDB" id="A0A858RCG9"/>
<evidence type="ECO:0008006" key="3">
    <source>
        <dbReference type="Google" id="ProtNLM"/>
    </source>
</evidence>
<protein>
    <recommendedName>
        <fullName evidence="3">WYL domain-containing protein</fullName>
    </recommendedName>
</protein>
<organism evidence="1 2">
    <name type="scientific">Luteolibacter luteus</name>
    <dbReference type="NCBI Taxonomy" id="2728835"/>
    <lineage>
        <taxon>Bacteria</taxon>
        <taxon>Pseudomonadati</taxon>
        <taxon>Verrucomicrobiota</taxon>
        <taxon>Verrucomicrobiia</taxon>
        <taxon>Verrucomicrobiales</taxon>
        <taxon>Verrucomicrobiaceae</taxon>
        <taxon>Luteolibacter</taxon>
    </lineage>
</organism>
<proteinExistence type="predicted"/>
<gene>
    <name evidence="1" type="ORF">HHL09_00585</name>
</gene>
<dbReference type="KEGG" id="luo:HHL09_00585"/>
<evidence type="ECO:0000313" key="1">
    <source>
        <dbReference type="EMBL" id="QJE94341.1"/>
    </source>
</evidence>
<keyword evidence="2" id="KW-1185">Reference proteome</keyword>
<dbReference type="EMBL" id="CP051774">
    <property type="protein sequence ID" value="QJE94341.1"/>
    <property type="molecule type" value="Genomic_DNA"/>
</dbReference>
<reference evidence="1 2" key="1">
    <citation type="submission" date="2020-04" db="EMBL/GenBank/DDBJ databases">
        <title>Luteolibacter sp. G-1-1-1 isolated from soil.</title>
        <authorList>
            <person name="Dahal R.H."/>
        </authorList>
    </citation>
    <scope>NUCLEOTIDE SEQUENCE [LARGE SCALE GENOMIC DNA]</scope>
    <source>
        <strain evidence="1 2">G-1-1-1</strain>
    </source>
</reference>
<accession>A0A858RCG9</accession>
<dbReference type="Proteomes" id="UP000501812">
    <property type="component" value="Chromosome"/>
</dbReference>